<proteinExistence type="predicted"/>
<dbReference type="Pfam" id="PF05729">
    <property type="entry name" value="NACHT"/>
    <property type="match status" value="1"/>
</dbReference>
<accession>A0A1H3NZK1</accession>
<feature type="domain" description="NACHT-associated inactive Restriction Endonuclease 2" evidence="2">
    <location>
        <begin position="7"/>
        <end position="125"/>
    </location>
</feature>
<dbReference type="InterPro" id="IPR027417">
    <property type="entry name" value="P-loop_NTPase"/>
</dbReference>
<dbReference type="Pfam" id="PF22723">
    <property type="entry name" value="NA-iREase2"/>
    <property type="match status" value="1"/>
</dbReference>
<organism evidence="3 4">
    <name type="scientific">Nitrosomonas halophila</name>
    <dbReference type="NCBI Taxonomy" id="44576"/>
    <lineage>
        <taxon>Bacteria</taxon>
        <taxon>Pseudomonadati</taxon>
        <taxon>Pseudomonadota</taxon>
        <taxon>Betaproteobacteria</taxon>
        <taxon>Nitrosomonadales</taxon>
        <taxon>Nitrosomonadaceae</taxon>
        <taxon>Nitrosomonas</taxon>
    </lineage>
</organism>
<dbReference type="EMBL" id="FNOY01000084">
    <property type="protein sequence ID" value="SDY93975.1"/>
    <property type="molecule type" value="Genomic_DNA"/>
</dbReference>
<gene>
    <name evidence="3" type="ORF">SAMN05421881_10843</name>
</gene>
<dbReference type="OrthoDB" id="8850750at2"/>
<evidence type="ECO:0000259" key="1">
    <source>
        <dbReference type="Pfam" id="PF05729"/>
    </source>
</evidence>
<evidence type="ECO:0000259" key="2">
    <source>
        <dbReference type="Pfam" id="PF22723"/>
    </source>
</evidence>
<dbReference type="STRING" id="44576.SAMN05421881_10843"/>
<dbReference type="InterPro" id="IPR055007">
    <property type="entry name" value="NA-iREase2_dom"/>
</dbReference>
<dbReference type="Gene3D" id="2.160.20.80">
    <property type="entry name" value="E3 ubiquitin-protein ligase SopA"/>
    <property type="match status" value="1"/>
</dbReference>
<evidence type="ECO:0000313" key="4">
    <source>
        <dbReference type="Proteomes" id="UP000198640"/>
    </source>
</evidence>
<feature type="domain" description="NACHT" evidence="1">
    <location>
        <begin position="151"/>
        <end position="270"/>
    </location>
</feature>
<keyword evidence="4" id="KW-1185">Reference proteome</keyword>
<sequence>MSEKSSLIDVYKRYGFNLASTTENDESLVFTLKTGYFDNAEIIKLNPNASVDDLFKDLSAAGYACSVRTATTLEKAEEELFNGFFSVKTTRHRLADEYKKFASSLVRSYGEKAKYEYIKAPYHINGKEGQKTAPEEILSRIEEDRPILFLIEAAAGFGKTCTAQEISQLLVTSTGKLPLYAELSRNRQARIFRYILLDEIDRTFPLLSSKLVQTEIKNGRISVILDGFDELLRKGEDGEEFDNKEPMLETISELLTGKAKIIITTRRTILFDGDEFHQWLESHANDFSVVRIRIQEPKINDWLPYERIEPLRNSGLDLDAIANPVLLSYLRCIDDELFRQTSNNPEGIVQSYFEYMLDRERERQDLRMTIKIQEDVLRRIAEDMIAYGYTAEDRDYIIKTILEKCSKEIESARNQYSSSDKPTREEIANKLASHALFDRSSTESEKIGFVNDFSLGNYVAENIISDSSWLGDDLRFIEPAVKSYVPRTQSSREILFNGLKGSLPYIETVARIEISTDLMGNLPDDLRNDSVDDLDLSLVDIGSRKIKSFQFSDSTFKKCRFIKSGLEDVTFINCRFFDCEVVDDGSIGSIYILGGTSSPEIISQLSNLPSELSAPSAPDHERLIEKSIIKRFWPAGDPLDQKPSRPIYKPMKYLCQPMDGFNSLELYAGIERVVKAGILTEMSRSNLISLNIENINKAYDIFREAE</sequence>
<dbReference type="AlphaFoldDB" id="A0A1H3NZK1"/>
<dbReference type="Gene3D" id="3.40.50.300">
    <property type="entry name" value="P-loop containing nucleotide triphosphate hydrolases"/>
    <property type="match status" value="1"/>
</dbReference>
<dbReference type="Proteomes" id="UP000198640">
    <property type="component" value="Unassembled WGS sequence"/>
</dbReference>
<dbReference type="SUPFAM" id="SSF52540">
    <property type="entry name" value="P-loop containing nucleoside triphosphate hydrolases"/>
    <property type="match status" value="1"/>
</dbReference>
<dbReference type="InterPro" id="IPR007111">
    <property type="entry name" value="NACHT_NTPase"/>
</dbReference>
<protein>
    <submittedName>
        <fullName evidence="3">NACHT domain-containing protein</fullName>
    </submittedName>
</protein>
<dbReference type="RefSeq" id="WP_090415712.1">
    <property type="nucleotide sequence ID" value="NZ_FNOY01000084.1"/>
</dbReference>
<name>A0A1H3NZK1_9PROT</name>
<evidence type="ECO:0000313" key="3">
    <source>
        <dbReference type="EMBL" id="SDY93975.1"/>
    </source>
</evidence>
<reference evidence="3 4" key="1">
    <citation type="submission" date="2016-10" db="EMBL/GenBank/DDBJ databases">
        <authorList>
            <person name="de Groot N.N."/>
        </authorList>
    </citation>
    <scope>NUCLEOTIDE SEQUENCE [LARGE SCALE GENOMIC DNA]</scope>
    <source>
        <strain evidence="3 4">Nm1</strain>
    </source>
</reference>